<comment type="caution">
    <text evidence="8">The sequence shown here is derived from an EMBL/GenBank/DDBJ whole genome shotgun (WGS) entry which is preliminary data.</text>
</comment>
<name>A0A1Y3XV03_9ACTN</name>
<dbReference type="InterPro" id="IPR037171">
    <property type="entry name" value="NagB/RpiA_transferase-like"/>
</dbReference>
<dbReference type="Pfam" id="PF00455">
    <property type="entry name" value="DeoRC"/>
    <property type="match status" value="1"/>
</dbReference>
<dbReference type="GO" id="GO:0003677">
    <property type="term" value="F:DNA binding"/>
    <property type="evidence" value="ECO:0007669"/>
    <property type="project" value="UniProtKB-KW"/>
</dbReference>
<dbReference type="RefSeq" id="WP_094335074.1">
    <property type="nucleotide sequence ID" value="NZ_NFIE01000004.1"/>
</dbReference>
<reference evidence="9" key="1">
    <citation type="submission" date="2017-04" db="EMBL/GenBank/DDBJ databases">
        <title>Function of individual gut microbiota members based on whole genome sequencing of pure cultures obtained from chicken caecum.</title>
        <authorList>
            <person name="Medvecky M."/>
            <person name="Cejkova D."/>
            <person name="Polansky O."/>
            <person name="Karasova D."/>
            <person name="Kubasova T."/>
            <person name="Cizek A."/>
            <person name="Rychlik I."/>
        </authorList>
    </citation>
    <scope>NUCLEOTIDE SEQUENCE [LARGE SCALE GENOMIC DNA]</scope>
    <source>
        <strain evidence="9">An5</strain>
    </source>
</reference>
<dbReference type="PROSITE" id="PS51000">
    <property type="entry name" value="HTH_DEOR_2"/>
    <property type="match status" value="1"/>
</dbReference>
<dbReference type="InterPro" id="IPR018356">
    <property type="entry name" value="Tscrpt_reg_HTH_DeoR_CS"/>
</dbReference>
<dbReference type="Gene3D" id="3.40.50.1360">
    <property type="match status" value="1"/>
</dbReference>
<evidence type="ECO:0000313" key="9">
    <source>
        <dbReference type="Proteomes" id="UP000195781"/>
    </source>
</evidence>
<dbReference type="EMBL" id="NFIE01000004">
    <property type="protein sequence ID" value="OUN89393.1"/>
    <property type="molecule type" value="Genomic_DNA"/>
</dbReference>
<keyword evidence="4" id="KW-0238">DNA-binding</keyword>
<evidence type="ECO:0000313" key="8">
    <source>
        <dbReference type="EMBL" id="OUN89393.1"/>
    </source>
</evidence>
<gene>
    <name evidence="8" type="ORF">B5G02_02645</name>
</gene>
<evidence type="ECO:0000259" key="7">
    <source>
        <dbReference type="PROSITE" id="PS51000"/>
    </source>
</evidence>
<evidence type="ECO:0000256" key="4">
    <source>
        <dbReference type="ARBA" id="ARBA00023125"/>
    </source>
</evidence>
<comment type="function">
    <text evidence="6">Repressor of the lactose catabolism operon. Galactose-6-phosphate is the inducer.</text>
</comment>
<dbReference type="InterPro" id="IPR036388">
    <property type="entry name" value="WH-like_DNA-bd_sf"/>
</dbReference>
<dbReference type="Gene3D" id="1.10.10.10">
    <property type="entry name" value="Winged helix-like DNA-binding domain superfamily/Winged helix DNA-binding domain"/>
    <property type="match status" value="1"/>
</dbReference>
<evidence type="ECO:0000256" key="3">
    <source>
        <dbReference type="ARBA" id="ARBA00023015"/>
    </source>
</evidence>
<dbReference type="PRINTS" id="PR00037">
    <property type="entry name" value="HTHLACR"/>
</dbReference>
<keyword evidence="9" id="KW-1185">Reference proteome</keyword>
<dbReference type="PANTHER" id="PTHR30363">
    <property type="entry name" value="HTH-TYPE TRANSCRIPTIONAL REGULATOR SRLR-RELATED"/>
    <property type="match status" value="1"/>
</dbReference>
<dbReference type="InterPro" id="IPR036390">
    <property type="entry name" value="WH_DNA-bd_sf"/>
</dbReference>
<proteinExistence type="predicted"/>
<evidence type="ECO:0000256" key="2">
    <source>
        <dbReference type="ARBA" id="ARBA00022491"/>
    </source>
</evidence>
<feature type="domain" description="HTH deoR-type" evidence="7">
    <location>
        <begin position="3"/>
        <end position="58"/>
    </location>
</feature>
<dbReference type="Pfam" id="PF08220">
    <property type="entry name" value="HTH_DeoR"/>
    <property type="match status" value="1"/>
</dbReference>
<evidence type="ECO:0000256" key="5">
    <source>
        <dbReference type="ARBA" id="ARBA00023163"/>
    </source>
</evidence>
<organism evidence="8 9">
    <name type="scientific">[Collinsella] massiliensis</name>
    <dbReference type="NCBI Taxonomy" id="1232426"/>
    <lineage>
        <taxon>Bacteria</taxon>
        <taxon>Bacillati</taxon>
        <taxon>Actinomycetota</taxon>
        <taxon>Coriobacteriia</taxon>
        <taxon>Coriobacteriales</taxon>
        <taxon>Coriobacteriaceae</taxon>
        <taxon>Enorma</taxon>
    </lineage>
</organism>
<dbReference type="InterPro" id="IPR001034">
    <property type="entry name" value="DeoR_HTH"/>
</dbReference>
<dbReference type="PROSITE" id="PS00894">
    <property type="entry name" value="HTH_DEOR_1"/>
    <property type="match status" value="1"/>
</dbReference>
<dbReference type="SMART" id="SM00420">
    <property type="entry name" value="HTH_DEOR"/>
    <property type="match status" value="1"/>
</dbReference>
<dbReference type="PANTHER" id="PTHR30363:SF4">
    <property type="entry name" value="GLYCEROL-3-PHOSPHATE REGULON REPRESSOR"/>
    <property type="match status" value="1"/>
</dbReference>
<dbReference type="OrthoDB" id="7688673at2"/>
<dbReference type="InterPro" id="IPR014036">
    <property type="entry name" value="DeoR-like_C"/>
</dbReference>
<protein>
    <recommendedName>
        <fullName evidence="1">Lactose phosphotransferase system repressor</fullName>
    </recommendedName>
</protein>
<dbReference type="GO" id="GO:0003700">
    <property type="term" value="F:DNA-binding transcription factor activity"/>
    <property type="evidence" value="ECO:0007669"/>
    <property type="project" value="InterPro"/>
</dbReference>
<dbReference type="AlphaFoldDB" id="A0A1Y3XV03"/>
<accession>A0A1Y3XV03</accession>
<evidence type="ECO:0000256" key="1">
    <source>
        <dbReference type="ARBA" id="ARBA00021390"/>
    </source>
</evidence>
<keyword evidence="2" id="KW-0678">Repressor</keyword>
<dbReference type="InterPro" id="IPR050313">
    <property type="entry name" value="Carb_Metab_HTH_regulators"/>
</dbReference>
<dbReference type="SMART" id="SM01134">
    <property type="entry name" value="DeoRC"/>
    <property type="match status" value="1"/>
</dbReference>
<dbReference type="SUPFAM" id="SSF46785">
    <property type="entry name" value="Winged helix' DNA-binding domain"/>
    <property type="match status" value="1"/>
</dbReference>
<dbReference type="Proteomes" id="UP000195781">
    <property type="component" value="Unassembled WGS sequence"/>
</dbReference>
<dbReference type="SUPFAM" id="SSF100950">
    <property type="entry name" value="NagB/RpiA/CoA transferase-like"/>
    <property type="match status" value="1"/>
</dbReference>
<keyword evidence="3" id="KW-0805">Transcription regulation</keyword>
<keyword evidence="5" id="KW-0804">Transcription</keyword>
<evidence type="ECO:0000256" key="6">
    <source>
        <dbReference type="ARBA" id="ARBA00024937"/>
    </source>
</evidence>
<sequence>MLAEERLERITALVDERGTVSSSELMETLGASDSTVRRDLTRLAQEGRIVKVHGGARAVGAASRLSVVSMDQTVGEKLDVNLAQKTRIARFAASLIAPDDFVFIDAGSTTGCLAEAITETRATYVTNSIEIARTLVEKGCRVLLPAGEIKTVTGALVGEQTVETLRRFRFTVGFFGTNGATPDAGFTTPEAGEAFVKETALSHTLKPYVLCDSGKFSIVSPVAFAAFDAATALTDAVPEELAGYPNVVAVP</sequence>